<feature type="repeat" description="TPR" evidence="1">
    <location>
        <begin position="995"/>
        <end position="1028"/>
    </location>
</feature>
<proteinExistence type="predicted"/>
<feature type="repeat" description="TPR" evidence="1">
    <location>
        <begin position="911"/>
        <end position="944"/>
    </location>
</feature>
<accession>A0A4Q4PW39</accession>
<dbReference type="InterPro" id="IPR041664">
    <property type="entry name" value="AAA_16"/>
</dbReference>
<dbReference type="EMBL" id="PEJP01000142">
    <property type="protein sequence ID" value="RYO22013.1"/>
    <property type="molecule type" value="Genomic_DNA"/>
</dbReference>
<feature type="repeat" description="TPR" evidence="1">
    <location>
        <begin position="1079"/>
        <end position="1112"/>
    </location>
</feature>
<dbReference type="PANTHER" id="PTHR46082">
    <property type="entry name" value="ATP/GTP-BINDING PROTEIN-RELATED"/>
    <property type="match status" value="1"/>
</dbReference>
<dbReference type="Pfam" id="PF13424">
    <property type="entry name" value="TPR_12"/>
    <property type="match status" value="5"/>
</dbReference>
<dbReference type="PANTHER" id="PTHR46082:SF6">
    <property type="entry name" value="AAA+ ATPASE DOMAIN-CONTAINING PROTEIN-RELATED"/>
    <property type="match status" value="1"/>
</dbReference>
<evidence type="ECO:0000313" key="3">
    <source>
        <dbReference type="EMBL" id="RYO22013.1"/>
    </source>
</evidence>
<dbReference type="Proteomes" id="UP000293823">
    <property type="component" value="Unassembled WGS sequence"/>
</dbReference>
<feature type="domain" description="Orc1-like AAA ATPase" evidence="2">
    <location>
        <begin position="284"/>
        <end position="413"/>
    </location>
</feature>
<feature type="repeat" description="TPR" evidence="1">
    <location>
        <begin position="827"/>
        <end position="860"/>
    </location>
</feature>
<evidence type="ECO:0000313" key="4">
    <source>
        <dbReference type="Proteomes" id="UP000293823"/>
    </source>
</evidence>
<dbReference type="PROSITE" id="PS50005">
    <property type="entry name" value="TPR"/>
    <property type="match status" value="9"/>
</dbReference>
<dbReference type="SMART" id="SM00028">
    <property type="entry name" value="TPR"/>
    <property type="match status" value="9"/>
</dbReference>
<sequence length="1135" mass="127640">MVRSITSKDLGLKVLREAPSEAESIDIVAVHGLGAHPDDSWCKNAGTAEEPRWRNWLIEDDMLPAVAPNARIMRYGYESQWFGQEAMQQSASTALLEAEQYPKEWPGVFSSTTGLVFFGTPFRGAEGMNQMEMLEAARREYHDDQVQPTALEVLQPGNAYLQDLVDGFLKKMRGQTNKTRVVCFFELKSSNVGRIVGKQDRIRFVVSQHAGCLDLSESTEKRSLSRTHFDMNKFEDAQEEDFETVAEVVQSMVEASPELLWARSQCISKHKIDFSLRGVPVVSQFVARDAEMQALEKLLVDTAPTTTSRNVVIVHGLGGIGKTQLVVEFAREHQGRFSAIFWLDGSSEASLKQSFVDIAQRLPRGKLTADGVQMHSQATVEAEVAVRECQQWLSIPNNSRWLLIIDNVDRDHQDRDDSQAYDVKAYFPDADHGSILITSRLARLQRLGQEVKVGVVATEQARAILENNAGRVIQDADVVLELLHGLPLALTQAGSYMRETNASASTYAKHYDITWGRLMKKQERFPLEEYGDRSVLTTWTISYEQVRKQSEEAAWLLKLWGLLDSGELWYELVAACNDLAAETDVPTWLLEVAEDELSFAEVLGLLSRYSLVDGKEGTEGTEGHSMHAVLHRWCRYLGNPEEQTELGCLAVRLVALSIPPQSDAEFWKKRKRVMAHGLRVSGWIETDSGSDKEKAVEALIRPGHYHSLGYLLKDEDRQQAVKMYQRALQGKEKAWGPEHTSTLSTVNNLAGLYADLGRLDEAEKMYKRALQGKEKAWGPEHTSTLYTVNNSGLLYADLGRLDEAEQMYRRALQGYEKAWGPEHTSTLNTVNNLGALYADRGQLNEAETMYRRALQGYEKTRGLEHTSTLSTVNNLGNLYANLGRLNETEEMYQQALQGYEKAWGPEHTSTISTVNNLGLLYADLGRLDEAEQMYQRALQGKEKAWGPEHTLTLNTVNNLGALYADRGRLDEAEQMYQRALQGYEKAWGPKHTSTLNTINSLGILYAKLGRLNEAETMYQRALQGFEKAWGLEHTSTLYTVNNLGLLYADLGRLDEAEQMYKRALQGKEKAWGPEHTLTLNTVNNLGLLYAKLGRLDEAEKMYQRALAGYAKAIHPDNLLTCVPALNNMWAFASLR</sequence>
<dbReference type="SUPFAM" id="SSF52540">
    <property type="entry name" value="P-loop containing nucleoside triphosphate hydrolases"/>
    <property type="match status" value="1"/>
</dbReference>
<evidence type="ECO:0000256" key="1">
    <source>
        <dbReference type="PROSITE-ProRule" id="PRU00339"/>
    </source>
</evidence>
<feature type="repeat" description="TPR" evidence="1">
    <location>
        <begin position="743"/>
        <end position="776"/>
    </location>
</feature>
<feature type="repeat" description="TPR" evidence="1">
    <location>
        <begin position="1037"/>
        <end position="1070"/>
    </location>
</feature>
<evidence type="ECO:0000259" key="2">
    <source>
        <dbReference type="Pfam" id="PF13191"/>
    </source>
</evidence>
<dbReference type="InterPro" id="IPR027417">
    <property type="entry name" value="P-loop_NTPase"/>
</dbReference>
<organism evidence="3 4">
    <name type="scientific">Alternaria arborescens</name>
    <dbReference type="NCBI Taxonomy" id="156630"/>
    <lineage>
        <taxon>Eukaryota</taxon>
        <taxon>Fungi</taxon>
        <taxon>Dikarya</taxon>
        <taxon>Ascomycota</taxon>
        <taxon>Pezizomycotina</taxon>
        <taxon>Dothideomycetes</taxon>
        <taxon>Pleosporomycetidae</taxon>
        <taxon>Pleosporales</taxon>
        <taxon>Pleosporineae</taxon>
        <taxon>Pleosporaceae</taxon>
        <taxon>Alternaria</taxon>
        <taxon>Alternaria sect. Alternaria</taxon>
    </lineage>
</organism>
<dbReference type="OrthoDB" id="1658288at2759"/>
<gene>
    <name evidence="3" type="ORF">AA0113_g12777</name>
</gene>
<name>A0A4Q4PW39_9PLEO</name>
<dbReference type="PROSITE" id="PS50293">
    <property type="entry name" value="TPR_REGION"/>
    <property type="match status" value="1"/>
</dbReference>
<dbReference type="SUPFAM" id="SSF48452">
    <property type="entry name" value="TPR-like"/>
    <property type="match status" value="2"/>
</dbReference>
<dbReference type="InterPro" id="IPR053137">
    <property type="entry name" value="NLR-like"/>
</dbReference>
<dbReference type="Gene3D" id="1.25.40.10">
    <property type="entry name" value="Tetratricopeptide repeat domain"/>
    <property type="match status" value="3"/>
</dbReference>
<reference evidence="4" key="1">
    <citation type="journal article" date="2019" name="bioRxiv">
        <title>Genomics, evolutionary history and diagnostics of the Alternaria alternata species group including apple and Asian pear pathotypes.</title>
        <authorList>
            <person name="Armitage A.D."/>
            <person name="Cockerton H.M."/>
            <person name="Sreenivasaprasad S."/>
            <person name="Woodhall J.W."/>
            <person name="Lane C.R."/>
            <person name="Harrison R.J."/>
            <person name="Clarkson J.P."/>
        </authorList>
    </citation>
    <scope>NUCLEOTIDE SEQUENCE [LARGE SCALE GENOMIC DNA]</scope>
    <source>
        <strain evidence="4">RGR 97.0016</strain>
    </source>
</reference>
<keyword evidence="4" id="KW-1185">Reference proteome</keyword>
<feature type="repeat" description="TPR" evidence="1">
    <location>
        <begin position="953"/>
        <end position="986"/>
    </location>
</feature>
<keyword evidence="1" id="KW-0802">TPR repeat</keyword>
<dbReference type="GO" id="GO:0043531">
    <property type="term" value="F:ADP binding"/>
    <property type="evidence" value="ECO:0007669"/>
    <property type="project" value="InterPro"/>
</dbReference>
<dbReference type="PRINTS" id="PR00364">
    <property type="entry name" value="DISEASERSIST"/>
</dbReference>
<comment type="caution">
    <text evidence="3">The sequence shown here is derived from an EMBL/GenBank/DDBJ whole genome shotgun (WGS) entry which is preliminary data.</text>
</comment>
<dbReference type="InterPro" id="IPR011990">
    <property type="entry name" value="TPR-like_helical_dom_sf"/>
</dbReference>
<protein>
    <recommendedName>
        <fullName evidence="2">Orc1-like AAA ATPase domain-containing protein</fullName>
    </recommendedName>
</protein>
<dbReference type="InterPro" id="IPR019734">
    <property type="entry name" value="TPR_rpt"/>
</dbReference>
<dbReference type="AlphaFoldDB" id="A0A4Q4PW39"/>
<dbReference type="Gene3D" id="3.40.50.300">
    <property type="entry name" value="P-loop containing nucleotide triphosphate hydrolases"/>
    <property type="match status" value="1"/>
</dbReference>
<feature type="repeat" description="TPR" evidence="1">
    <location>
        <begin position="869"/>
        <end position="902"/>
    </location>
</feature>
<dbReference type="Pfam" id="PF13191">
    <property type="entry name" value="AAA_16"/>
    <property type="match status" value="1"/>
</dbReference>
<feature type="repeat" description="TPR" evidence="1">
    <location>
        <begin position="785"/>
        <end position="818"/>
    </location>
</feature>